<keyword evidence="1" id="KW-1133">Transmembrane helix</keyword>
<gene>
    <name evidence="2" type="ORF">COX36_00820</name>
</gene>
<evidence type="ECO:0000313" key="2">
    <source>
        <dbReference type="EMBL" id="PIP23911.1"/>
    </source>
</evidence>
<sequence>MINNKMRFSMAPHGAFFVYEIKLLTKNIFMIVSLLSAHSQFVVENLLNGERRLQMRRLMVLVSTLVVVSFLTGCVTQASDWTRRDMPTDGLEYLVTYSLTGPAGTEKEVNQAVLRGVNEFAPITLQTVTFNRMSGSKTQDVAVTLPDGRVYQGLGMNKPKRFAGLTRFMTLEPATFAAADLNGNAICGAKIRLDFNRNFMQYADAERKDYQSLWYYDVPCEKQGAEFMLDLNNATLRALVINQVWQFRIASSSYFFNWGHSVTAIGGPAAQMPGGWWKNWDIPDSETDTMAAAKIVNEMVLDLESSQMPWLEFKQDGAYKDAYLIYSAGDADKYANFDRIFLNRQKEYAVFYRPNPQTPWDWIRIVPFYNMEWNDVADNLRALKGWVLDEHLDKQGLPKDANDEVVKELERVGFINAPNADLDQIRWYGSDDSLLYVMTVRAFIGASDSLIMFGRGEPDFGLREKTGSDDQQPMPMVYDQKGQPLSPEKQPYTAEQWAQWQRETTFWNFLKDNPQAVSADLMIQYRFADNTQWAPVTCNDSDGHSYVCGYTPVEWNLSTSYYFDGDVRTPWLVSQLLGEVGVRTLGMSYVSGRFEGTGLLFAMAQLVHRQEFLTGYTAESLWRFDARASQLPETLAEAWKALHNR</sequence>
<keyword evidence="1" id="KW-0812">Transmembrane</keyword>
<reference evidence="2 3" key="1">
    <citation type="submission" date="2017-09" db="EMBL/GenBank/DDBJ databases">
        <title>Depth-based differentiation of microbial function through sediment-hosted aquifers and enrichment of novel symbionts in the deep terrestrial subsurface.</title>
        <authorList>
            <person name="Probst A.J."/>
            <person name="Ladd B."/>
            <person name="Jarett J.K."/>
            <person name="Geller-Mcgrath D.E."/>
            <person name="Sieber C.M."/>
            <person name="Emerson J.B."/>
            <person name="Anantharaman K."/>
            <person name="Thomas B.C."/>
            <person name="Malmstrom R."/>
            <person name="Stieglmeier M."/>
            <person name="Klingl A."/>
            <person name="Woyke T."/>
            <person name="Ryan C.M."/>
            <person name="Banfield J.F."/>
        </authorList>
    </citation>
    <scope>NUCLEOTIDE SEQUENCE [LARGE SCALE GENOMIC DNA]</scope>
    <source>
        <strain evidence="2">CG23_combo_of_CG06-09_8_20_14_all_38_19</strain>
    </source>
</reference>
<dbReference type="Proteomes" id="UP000230273">
    <property type="component" value="Unassembled WGS sequence"/>
</dbReference>
<dbReference type="EMBL" id="PCRP01000012">
    <property type="protein sequence ID" value="PIP23911.1"/>
    <property type="molecule type" value="Genomic_DNA"/>
</dbReference>
<proteinExistence type="predicted"/>
<keyword evidence="1" id="KW-0472">Membrane</keyword>
<protein>
    <submittedName>
        <fullName evidence="2">Uncharacterized protein</fullName>
    </submittedName>
</protein>
<accession>A0A2G9YZL6</accession>
<evidence type="ECO:0000313" key="3">
    <source>
        <dbReference type="Proteomes" id="UP000230273"/>
    </source>
</evidence>
<feature type="transmembrane region" description="Helical" evidence="1">
    <location>
        <begin position="58"/>
        <end position="78"/>
    </location>
</feature>
<organism evidence="2 3">
    <name type="scientific">Candidatus Nealsonbacteria bacterium CG23_combo_of_CG06-09_8_20_14_all_38_19</name>
    <dbReference type="NCBI Taxonomy" id="1974721"/>
    <lineage>
        <taxon>Bacteria</taxon>
        <taxon>Candidatus Nealsoniibacteriota</taxon>
    </lineage>
</organism>
<name>A0A2G9YZL6_9BACT</name>
<comment type="caution">
    <text evidence="2">The sequence shown here is derived from an EMBL/GenBank/DDBJ whole genome shotgun (WGS) entry which is preliminary data.</text>
</comment>
<dbReference type="AlphaFoldDB" id="A0A2G9YZL6"/>
<evidence type="ECO:0000256" key="1">
    <source>
        <dbReference type="SAM" id="Phobius"/>
    </source>
</evidence>